<dbReference type="Proteomes" id="UP001259832">
    <property type="component" value="Unassembled WGS sequence"/>
</dbReference>
<protein>
    <submittedName>
        <fullName evidence="1">Uncharacterized protein</fullName>
    </submittedName>
</protein>
<dbReference type="PANTHER" id="PTHR22538">
    <property type="entry name" value="CILIA- AND FLAGELLA-ASSOCIATED PROTEIN 74"/>
    <property type="match status" value="1"/>
</dbReference>
<dbReference type="InterPro" id="IPR029058">
    <property type="entry name" value="AB_hydrolase_fold"/>
</dbReference>
<dbReference type="Gene3D" id="3.40.50.1820">
    <property type="entry name" value="alpha/beta hydrolase"/>
    <property type="match status" value="1"/>
</dbReference>
<gene>
    <name evidence="1" type="ORF">P3T76_008949</name>
</gene>
<evidence type="ECO:0000313" key="2">
    <source>
        <dbReference type="Proteomes" id="UP001259832"/>
    </source>
</evidence>
<evidence type="ECO:0000313" key="1">
    <source>
        <dbReference type="EMBL" id="KAK1938874.1"/>
    </source>
</evidence>
<dbReference type="PANTHER" id="PTHR22538:SF1">
    <property type="entry name" value="VWFD DOMAIN-CONTAINING PROTEIN"/>
    <property type="match status" value="1"/>
</dbReference>
<organism evidence="1 2">
    <name type="scientific">Phytophthora citrophthora</name>
    <dbReference type="NCBI Taxonomy" id="4793"/>
    <lineage>
        <taxon>Eukaryota</taxon>
        <taxon>Sar</taxon>
        <taxon>Stramenopiles</taxon>
        <taxon>Oomycota</taxon>
        <taxon>Peronosporomycetes</taxon>
        <taxon>Peronosporales</taxon>
        <taxon>Peronosporaceae</taxon>
        <taxon>Phytophthora</taxon>
    </lineage>
</organism>
<dbReference type="AlphaFoldDB" id="A0AAD9LKR6"/>
<keyword evidence="2" id="KW-1185">Reference proteome</keyword>
<proteinExistence type="predicted"/>
<name>A0AAD9LKR6_9STRA</name>
<accession>A0AAD9LKR6</accession>
<dbReference type="EMBL" id="JASMQC010000017">
    <property type="protein sequence ID" value="KAK1938874.1"/>
    <property type="molecule type" value="Genomic_DNA"/>
</dbReference>
<sequence length="234" mass="25425">MNTIDEEWTNDTLQQKFCDFSLSMSETSDTETGSIANTIIVTHSMGGLVMASALANGKCNFEESTTWVSLSAPMLGSMAGDFIQEFCRGDYTNIVAGVLDLLGQCPATSSKKSVSYQNGKHSFPKTNAADTAAQQAYKGNVSAAICSKSYHGVFSKFTPSSLGGGSMIPHKSEENDALVEFQSCLGGLDPELFGDSYWDRFYGVKLNHADTGFLTRDGLFKDSQKPFKWFECLL</sequence>
<dbReference type="SUPFAM" id="SSF53474">
    <property type="entry name" value="alpha/beta-Hydrolases"/>
    <property type="match status" value="1"/>
</dbReference>
<comment type="caution">
    <text evidence="1">The sequence shown here is derived from an EMBL/GenBank/DDBJ whole genome shotgun (WGS) entry which is preliminary data.</text>
</comment>
<reference evidence="1" key="1">
    <citation type="submission" date="2023-08" db="EMBL/GenBank/DDBJ databases">
        <title>Reference Genome Resource for the Citrus Pathogen Phytophthora citrophthora.</title>
        <authorList>
            <person name="Moller H."/>
            <person name="Coetzee B."/>
            <person name="Rose L.J."/>
            <person name="Van Niekerk J.M."/>
        </authorList>
    </citation>
    <scope>NUCLEOTIDE SEQUENCE</scope>
    <source>
        <strain evidence="1">STE-U-9442</strain>
    </source>
</reference>